<evidence type="ECO:0000313" key="2">
    <source>
        <dbReference type="Proteomes" id="UP001652503"/>
    </source>
</evidence>
<gene>
    <name evidence="1" type="ORF">OE647_13540</name>
</gene>
<dbReference type="Proteomes" id="UP001652503">
    <property type="component" value="Unassembled WGS sequence"/>
</dbReference>
<sequence>MQIASGNRGYYHRGMLVISAFPQFFGLMVCIASAGLSCAASRASAELHFDPATCSENPGGKMIVRLVTGIAFAVPPDTVDIASAEPDPDGEPGEPPGCPGNPFRTVALSLLPHGEPIFDTRTTALFWNVDIRIIKLIGNDYGAEANRYLLESYTIFAEQRGNCGKSPEGLSICYHCREDADRSGYCEDKNGMGASSDGRIIERAGFHVVDAESATGSDDLPWIASCGSESSGGARLCFAEYTPQSGLSVAYAFGLTRLDMSVLREMDQSLRDGIQELRAPEYDGEDLR</sequence>
<keyword evidence="2" id="KW-1185">Reference proteome</keyword>
<comment type="caution">
    <text evidence="1">The sequence shown here is derived from an EMBL/GenBank/DDBJ whole genome shotgun (WGS) entry which is preliminary data.</text>
</comment>
<dbReference type="RefSeq" id="WP_263722272.1">
    <property type="nucleotide sequence ID" value="NZ_JAOWLA010000012.1"/>
</dbReference>
<protein>
    <submittedName>
        <fullName evidence="1">Uncharacterized protein</fullName>
    </submittedName>
</protein>
<evidence type="ECO:0000313" key="1">
    <source>
        <dbReference type="EMBL" id="MCV2865750.1"/>
    </source>
</evidence>
<organism evidence="1 2">
    <name type="scientific">Albidovulum sediminicola</name>
    <dbReference type="NCBI Taxonomy" id="2984331"/>
    <lineage>
        <taxon>Bacteria</taxon>
        <taxon>Pseudomonadati</taxon>
        <taxon>Pseudomonadota</taxon>
        <taxon>Alphaproteobacteria</taxon>
        <taxon>Rhodobacterales</taxon>
        <taxon>Paracoccaceae</taxon>
        <taxon>Albidovulum</taxon>
    </lineage>
</organism>
<reference evidence="1 2" key="1">
    <citation type="submission" date="2022-10" db="EMBL/GenBank/DDBJ databases">
        <title>Defluviimonas sp. nov., isolated from ocean surface water.</title>
        <authorList>
            <person name="He W."/>
            <person name="Wang L."/>
            <person name="Zhang D.-F."/>
        </authorList>
    </citation>
    <scope>NUCLEOTIDE SEQUENCE [LARGE SCALE GENOMIC DNA]</scope>
    <source>
        <strain evidence="1 2">WL0075</strain>
    </source>
</reference>
<name>A0ABT2Z415_9RHOB</name>
<accession>A0ABT2Z415</accession>
<dbReference type="EMBL" id="JAOWLA010000012">
    <property type="protein sequence ID" value="MCV2865750.1"/>
    <property type="molecule type" value="Genomic_DNA"/>
</dbReference>
<proteinExistence type="predicted"/>